<dbReference type="Proteomes" id="UP000184063">
    <property type="component" value="Unassembled WGS sequence"/>
</dbReference>
<evidence type="ECO:0000313" key="2">
    <source>
        <dbReference type="Proteomes" id="UP000184063"/>
    </source>
</evidence>
<name>A0A1M3TG28_ASPLC</name>
<evidence type="ECO:0000313" key="1">
    <source>
        <dbReference type="EMBL" id="OJZ85718.1"/>
    </source>
</evidence>
<sequence>MKWILLKPEDQPGWMEWIQPRGPRSRQICRFRRHRLHFPYLAVIHGYPHSSLSLLLSPAMASLSSRPPPAATLSPEFLFFSWSNLRASHCVTF</sequence>
<accession>A0A1M3TG28</accession>
<dbReference type="EMBL" id="KV878242">
    <property type="protein sequence ID" value="OJZ85718.1"/>
    <property type="molecule type" value="Genomic_DNA"/>
</dbReference>
<gene>
    <name evidence="1" type="ORF">ASPFODRAFT_626001</name>
</gene>
<protein>
    <submittedName>
        <fullName evidence="1">Uncharacterized protein</fullName>
    </submittedName>
</protein>
<reference evidence="2" key="1">
    <citation type="journal article" date="2017" name="Genome Biol.">
        <title>Comparative genomics reveals high biological diversity and specific adaptations in the industrially and medically important fungal genus Aspergillus.</title>
        <authorList>
            <person name="de Vries R.P."/>
            <person name="Riley R."/>
            <person name="Wiebenga A."/>
            <person name="Aguilar-Osorio G."/>
            <person name="Amillis S."/>
            <person name="Uchima C.A."/>
            <person name="Anderluh G."/>
            <person name="Asadollahi M."/>
            <person name="Askin M."/>
            <person name="Barry K."/>
            <person name="Battaglia E."/>
            <person name="Bayram O."/>
            <person name="Benocci T."/>
            <person name="Braus-Stromeyer S.A."/>
            <person name="Caldana C."/>
            <person name="Canovas D."/>
            <person name="Cerqueira G.C."/>
            <person name="Chen F."/>
            <person name="Chen W."/>
            <person name="Choi C."/>
            <person name="Clum A."/>
            <person name="Dos Santos R.A."/>
            <person name="Damasio A.R."/>
            <person name="Diallinas G."/>
            <person name="Emri T."/>
            <person name="Fekete E."/>
            <person name="Flipphi M."/>
            <person name="Freyberg S."/>
            <person name="Gallo A."/>
            <person name="Gournas C."/>
            <person name="Habgood R."/>
            <person name="Hainaut M."/>
            <person name="Harispe M.L."/>
            <person name="Henrissat B."/>
            <person name="Hilden K.S."/>
            <person name="Hope R."/>
            <person name="Hossain A."/>
            <person name="Karabika E."/>
            <person name="Karaffa L."/>
            <person name="Karanyi Z."/>
            <person name="Krasevec N."/>
            <person name="Kuo A."/>
            <person name="Kusch H."/>
            <person name="LaButti K."/>
            <person name="Lagendijk E.L."/>
            <person name="Lapidus A."/>
            <person name="Levasseur A."/>
            <person name="Lindquist E."/>
            <person name="Lipzen A."/>
            <person name="Logrieco A.F."/>
            <person name="MacCabe A."/>
            <person name="Maekelae M.R."/>
            <person name="Malavazi I."/>
            <person name="Melin P."/>
            <person name="Meyer V."/>
            <person name="Mielnichuk N."/>
            <person name="Miskei M."/>
            <person name="Molnar A.P."/>
            <person name="Mule G."/>
            <person name="Ngan C.Y."/>
            <person name="Orejas M."/>
            <person name="Orosz E."/>
            <person name="Ouedraogo J.P."/>
            <person name="Overkamp K.M."/>
            <person name="Park H.-S."/>
            <person name="Perrone G."/>
            <person name="Piumi F."/>
            <person name="Punt P.J."/>
            <person name="Ram A.F."/>
            <person name="Ramon A."/>
            <person name="Rauscher S."/>
            <person name="Record E."/>
            <person name="Riano-Pachon D.M."/>
            <person name="Robert V."/>
            <person name="Roehrig J."/>
            <person name="Ruller R."/>
            <person name="Salamov A."/>
            <person name="Salih N.S."/>
            <person name="Samson R.A."/>
            <person name="Sandor E."/>
            <person name="Sanguinetti M."/>
            <person name="Schuetze T."/>
            <person name="Sepcic K."/>
            <person name="Shelest E."/>
            <person name="Sherlock G."/>
            <person name="Sophianopoulou V."/>
            <person name="Squina F.M."/>
            <person name="Sun H."/>
            <person name="Susca A."/>
            <person name="Todd R.B."/>
            <person name="Tsang A."/>
            <person name="Unkles S.E."/>
            <person name="van de Wiele N."/>
            <person name="van Rossen-Uffink D."/>
            <person name="Oliveira J.V."/>
            <person name="Vesth T.C."/>
            <person name="Visser J."/>
            <person name="Yu J.-H."/>
            <person name="Zhou M."/>
            <person name="Andersen M.R."/>
            <person name="Archer D.B."/>
            <person name="Baker S.E."/>
            <person name="Benoit I."/>
            <person name="Brakhage A.A."/>
            <person name="Braus G.H."/>
            <person name="Fischer R."/>
            <person name="Frisvad J.C."/>
            <person name="Goldman G.H."/>
            <person name="Houbraken J."/>
            <person name="Oakley B."/>
            <person name="Pocsi I."/>
            <person name="Scazzocchio C."/>
            <person name="Seiboth B."/>
            <person name="vanKuyk P.A."/>
            <person name="Wortman J."/>
            <person name="Dyer P.S."/>
            <person name="Grigoriev I.V."/>
        </authorList>
    </citation>
    <scope>NUCLEOTIDE SEQUENCE [LARGE SCALE GENOMIC DNA]</scope>
    <source>
        <strain evidence="2">CBS 106.47</strain>
    </source>
</reference>
<dbReference type="VEuPathDB" id="FungiDB:ASPFODRAFT_626001"/>
<proteinExistence type="predicted"/>
<dbReference type="AlphaFoldDB" id="A0A1M3TG28"/>
<organism evidence="1 2">
    <name type="scientific">Aspergillus luchuensis (strain CBS 106.47)</name>
    <dbReference type="NCBI Taxonomy" id="1137211"/>
    <lineage>
        <taxon>Eukaryota</taxon>
        <taxon>Fungi</taxon>
        <taxon>Dikarya</taxon>
        <taxon>Ascomycota</taxon>
        <taxon>Pezizomycotina</taxon>
        <taxon>Eurotiomycetes</taxon>
        <taxon>Eurotiomycetidae</taxon>
        <taxon>Eurotiales</taxon>
        <taxon>Aspergillaceae</taxon>
        <taxon>Aspergillus</taxon>
        <taxon>Aspergillus subgen. Circumdati</taxon>
    </lineage>
</organism>